<comment type="similarity">
    <text evidence="1">Belongs to the UPF0612 family.</text>
</comment>
<evidence type="ECO:0000256" key="2">
    <source>
        <dbReference type="SAM" id="MobiDB-lite"/>
    </source>
</evidence>
<feature type="compositionally biased region" description="Pro residues" evidence="2">
    <location>
        <begin position="1"/>
        <end position="20"/>
    </location>
</feature>
<organism evidence="4 5">
    <name type="scientific">Postia placenta MAD-698-R-SB12</name>
    <dbReference type="NCBI Taxonomy" id="670580"/>
    <lineage>
        <taxon>Eukaryota</taxon>
        <taxon>Fungi</taxon>
        <taxon>Dikarya</taxon>
        <taxon>Basidiomycota</taxon>
        <taxon>Agaricomycotina</taxon>
        <taxon>Agaricomycetes</taxon>
        <taxon>Polyporales</taxon>
        <taxon>Adustoporiaceae</taxon>
        <taxon>Rhodonia</taxon>
    </lineage>
</organism>
<feature type="domain" description="Mug135-like C-terminal" evidence="3">
    <location>
        <begin position="178"/>
        <end position="259"/>
    </location>
</feature>
<evidence type="ECO:0000313" key="5">
    <source>
        <dbReference type="Proteomes" id="UP000194127"/>
    </source>
</evidence>
<keyword evidence="5" id="KW-1185">Reference proteome</keyword>
<reference evidence="4 5" key="1">
    <citation type="submission" date="2017-04" db="EMBL/GenBank/DDBJ databases">
        <title>Genome Sequence of the Model Brown-Rot Fungus Postia placenta SB12.</title>
        <authorList>
            <consortium name="DOE Joint Genome Institute"/>
            <person name="Gaskell J."/>
            <person name="Kersten P."/>
            <person name="Larrondo L.F."/>
            <person name="Canessa P."/>
            <person name="Martinez D."/>
            <person name="Hibbett D."/>
            <person name="Schmoll M."/>
            <person name="Kubicek C.P."/>
            <person name="Martinez A.T."/>
            <person name="Yadav J."/>
            <person name="Master E."/>
            <person name="Magnuson J.K."/>
            <person name="James T."/>
            <person name="Yaver D."/>
            <person name="Berka R."/>
            <person name="Labutti K."/>
            <person name="Lipzen A."/>
            <person name="Aerts A."/>
            <person name="Barry K."/>
            <person name="Henrissat B."/>
            <person name="Blanchette R."/>
            <person name="Grigoriev I."/>
            <person name="Cullen D."/>
        </authorList>
    </citation>
    <scope>NUCLEOTIDE SEQUENCE [LARGE SCALE GENOMIC DNA]</scope>
    <source>
        <strain evidence="4 5">MAD-698-R-SB12</strain>
    </source>
</reference>
<dbReference type="EMBL" id="KZ110595">
    <property type="protein sequence ID" value="OSX63783.1"/>
    <property type="molecule type" value="Genomic_DNA"/>
</dbReference>
<dbReference type="RefSeq" id="XP_024340577.1">
    <property type="nucleotide sequence ID" value="XM_024482670.1"/>
</dbReference>
<dbReference type="InterPro" id="IPR013902">
    <property type="entry name" value="Mug135-like_C"/>
</dbReference>
<dbReference type="SUPFAM" id="SSF58100">
    <property type="entry name" value="Bacterial hemolysins"/>
    <property type="match status" value="1"/>
</dbReference>
<protein>
    <recommendedName>
        <fullName evidence="3">Mug135-like C-terminal domain-containing protein</fullName>
    </recommendedName>
</protein>
<dbReference type="Gene3D" id="1.20.5.190">
    <property type="match status" value="1"/>
</dbReference>
<dbReference type="STRING" id="670580.A0A1X6N5U9"/>
<feature type="region of interest" description="Disordered" evidence="2">
    <location>
        <begin position="1"/>
        <end position="23"/>
    </location>
</feature>
<dbReference type="Gene3D" id="1.20.5.170">
    <property type="match status" value="1"/>
</dbReference>
<gene>
    <name evidence="4" type="ORF">POSPLADRAFT_1074146</name>
</gene>
<evidence type="ECO:0000256" key="1">
    <source>
        <dbReference type="ARBA" id="ARBA00005788"/>
    </source>
</evidence>
<dbReference type="AlphaFoldDB" id="A0A1X6N5U9"/>
<accession>A0A1X6N5U9</accession>
<dbReference type="Pfam" id="PF08593">
    <property type="entry name" value="Mug135_C"/>
    <property type="match status" value="1"/>
</dbReference>
<evidence type="ECO:0000313" key="4">
    <source>
        <dbReference type="EMBL" id="OSX63783.1"/>
    </source>
</evidence>
<name>A0A1X6N5U9_9APHY</name>
<sequence length="271" mass="29891">MPVPPALSRPYRRPSPPQNPPTDVDLARATHFEMSCTMAFGSGDLDAAQVSAAVLYKQAVINSAAPNMMAAQQAPPPWLAHMLEQALENAIGPLRNDITTMKNDIAVTKNDIAVMKNDIAVTKNDIAVMKNDIAVTKNDVNTLAGRVDRLSTDMTTVKDDIRVIKQRQADAQRCAARAYNRQVQLGDRSPFEEVPWRNGTYPWGFMFHNQPLPELTSTDVVRALDNRQSKKYYSGYYPGVNVPDDRIERNKAILIAIGVPAMVAEIAAGEM</sequence>
<dbReference type="Proteomes" id="UP000194127">
    <property type="component" value="Unassembled WGS sequence"/>
</dbReference>
<proteinExistence type="inferred from homology"/>
<evidence type="ECO:0000259" key="3">
    <source>
        <dbReference type="Pfam" id="PF08593"/>
    </source>
</evidence>
<dbReference type="OrthoDB" id="2803487at2759"/>
<dbReference type="GeneID" id="36327619"/>